<accession>A0A7W8AA26</accession>
<organism evidence="4 5">
    <name type="scientific">Nonomuraea endophytica</name>
    <dbReference type="NCBI Taxonomy" id="714136"/>
    <lineage>
        <taxon>Bacteria</taxon>
        <taxon>Bacillati</taxon>
        <taxon>Actinomycetota</taxon>
        <taxon>Actinomycetes</taxon>
        <taxon>Streptosporangiales</taxon>
        <taxon>Streptosporangiaceae</taxon>
        <taxon>Nonomuraea</taxon>
    </lineage>
</organism>
<dbReference type="GO" id="GO:0030313">
    <property type="term" value="C:cell envelope"/>
    <property type="evidence" value="ECO:0007669"/>
    <property type="project" value="UniProtKB-SubCell"/>
</dbReference>
<evidence type="ECO:0000313" key="5">
    <source>
        <dbReference type="Proteomes" id="UP000568380"/>
    </source>
</evidence>
<protein>
    <recommendedName>
        <fullName evidence="6">CBM6 domain-containing protein</fullName>
    </recommendedName>
</protein>
<name>A0A7W8AA26_9ACTN</name>
<dbReference type="Gene3D" id="1.50.10.100">
    <property type="entry name" value="Chondroitin AC/alginate lyase"/>
    <property type="match status" value="1"/>
</dbReference>
<dbReference type="Pfam" id="PF16332">
    <property type="entry name" value="DUF4962"/>
    <property type="match status" value="1"/>
</dbReference>
<dbReference type="Proteomes" id="UP000568380">
    <property type="component" value="Unassembled WGS sequence"/>
</dbReference>
<evidence type="ECO:0008006" key="6">
    <source>
        <dbReference type="Google" id="ProtNLM"/>
    </source>
</evidence>
<proteinExistence type="predicted"/>
<dbReference type="InterPro" id="IPR032518">
    <property type="entry name" value="HepII_N"/>
</dbReference>
<dbReference type="GO" id="GO:0016829">
    <property type="term" value="F:lyase activity"/>
    <property type="evidence" value="ECO:0007669"/>
    <property type="project" value="InterPro"/>
</dbReference>
<dbReference type="EMBL" id="JACHIN010000013">
    <property type="protein sequence ID" value="MBB5082342.1"/>
    <property type="molecule type" value="Genomic_DNA"/>
</dbReference>
<feature type="domain" description="Heparinase II N-terminal" evidence="3">
    <location>
        <begin position="594"/>
        <end position="770"/>
    </location>
</feature>
<reference evidence="4 5" key="1">
    <citation type="submission" date="2020-08" db="EMBL/GenBank/DDBJ databases">
        <title>Genomic Encyclopedia of Type Strains, Phase IV (KMG-IV): sequencing the most valuable type-strain genomes for metagenomic binning, comparative biology and taxonomic classification.</title>
        <authorList>
            <person name="Goeker M."/>
        </authorList>
    </citation>
    <scope>NUCLEOTIDE SEQUENCE [LARGE SCALE GENOMIC DNA]</scope>
    <source>
        <strain evidence="4 5">DSM 45385</strain>
    </source>
</reference>
<evidence type="ECO:0000313" key="4">
    <source>
        <dbReference type="EMBL" id="MBB5082342.1"/>
    </source>
</evidence>
<dbReference type="SUPFAM" id="SSF49785">
    <property type="entry name" value="Galactose-binding domain-like"/>
    <property type="match status" value="1"/>
</dbReference>
<comment type="caution">
    <text evidence="4">The sequence shown here is derived from an EMBL/GenBank/DDBJ whole genome shotgun (WGS) entry which is preliminary data.</text>
</comment>
<evidence type="ECO:0000259" key="2">
    <source>
        <dbReference type="Pfam" id="PF07940"/>
    </source>
</evidence>
<dbReference type="InterPro" id="IPR008979">
    <property type="entry name" value="Galactose-bd-like_sf"/>
</dbReference>
<dbReference type="Gene3D" id="2.60.120.260">
    <property type="entry name" value="Galactose-binding domain-like"/>
    <property type="match status" value="4"/>
</dbReference>
<dbReference type="InterPro" id="IPR008929">
    <property type="entry name" value="Chondroitin_lyas"/>
</dbReference>
<feature type="domain" description="Heparinase II/III-like C-terminal" evidence="2">
    <location>
        <begin position="862"/>
        <end position="1009"/>
    </location>
</feature>
<dbReference type="InterPro" id="IPR012480">
    <property type="entry name" value="Hepar_II_III_C"/>
</dbReference>
<evidence type="ECO:0000259" key="3">
    <source>
        <dbReference type="Pfam" id="PF16332"/>
    </source>
</evidence>
<dbReference type="SUPFAM" id="SSF48230">
    <property type="entry name" value="Chondroitin AC/alginate lyase"/>
    <property type="match status" value="1"/>
</dbReference>
<dbReference type="RefSeq" id="WP_184970490.1">
    <property type="nucleotide sequence ID" value="NZ_JACHIN010000013.1"/>
</dbReference>
<gene>
    <name evidence="4" type="ORF">HNR40_007837</name>
</gene>
<comment type="subcellular location">
    <subcellularLocation>
        <location evidence="1">Cell envelope</location>
    </subcellularLocation>
</comment>
<sequence length="1399" mass="152291">MTGPLVYAGPGLKTSRGRTKVQRGIMSVSVVCLLLVQFLIIGSGSVKAAEAFNGGFETVANGKPDGWVSLAGQHESSTEQVRGGAYSAKLIDSSSSGSTGLRSSRVSVVPGETYEASAYSFNLAGTSQLYLEFWDSSDVRIDYAIKTNSTTSTWNKLNLEEVAPASAAYATLLVYQHSSNIGTAYFDDTSLTMLPPAPQFPFNGKFEEAVDGKPTGWISHSGHYESSTEVVYDGSKSIKLFDPAGGMGTGVRSLNIPVVPDETYKASIYSYNLEGKSQLYLEFWDSSNVRIDYVVGTNSTSQRWNAINLERTAPANASYATLLVYQSVANVGTAYFDAAEIRPELANGGFELVRDGLPADWKVVAGQFESSTEQVSSGHYSAKLADDSTTTGAAARSSKYPADAGKTYEASADIHVLQGKGQVFLEFWDSSDKRIGVYPVVGAAASKWRRISVAFEAPANTTYATILLYIDVKTVGTVFYDNVLLRLKLADVIRQHNLAVPGHPRLYFTSDDISKLQTRSTDPTTSPFGSSGQKIWSDIIASANKYLVETNFRISYYGGYQVTYNVPVVQPSPMAVPPDWTGTDYYPYWTALSKQIQLRMETLSLAYLVSNNADYGDRAKEYLLTLATWDTWSDPSIDYGYFNGSLEHAHLTLAAATTYDMLYNHLSSAERSTVEAKLENLGLKLLYQDARILDDNNIQVLRVVALASASAAVLGNNPDADKYLSRAEDYLTWYLDERMESGQNEGMSYYSYATDNLLRVADQISRVTGSNSSLLEHPFIDDFVVQWAVNFVSTGGAGLANFGDSRNSYYFNVTMSIINARLGNGDAGWYLAKAKPETNLFDQYIYFNVAGTITAPDASKVSSVLEEVGWASMRTGWESDDTLLAFTSNNSMLGHNHYDQNSFIIANGTTWLAADPGYADFSRGPANDFTMRYGHNTVLVDDASQSQKGGGVLLDGLQAPTYSYVKGSAEHAYQVPSLERFDRHIVQVDRDYYVILDDLESTVAKPFWWNLYTGNLATIEVDGVPVANGSTTNGNDLHIAKRDAQMAVKVLDSSPRPVVVSEYTGAENFGRYLKVGTGAAQTHARFLSVLKAEKRQDSGFMHVKDLPVVSSSGKGYSISALLDTNFGYYQAESVGDYITYKLSVDESGIYDLGAHFMRWTVNGKIHAKLDGVPIGNEVDLYSSNFAYQISPKEQFGQFFLTAGDHELRLEVVGKNEQASNFYIGLDSVMLEKVGAIPGPKTAIDAIRVENSDALGTKVNRSPSLTDLVLFRKGEGTYALSGVTSDAEQMVVSYDGKGEIEGYAMTRGASLTFNGQVLLTGGGRLSSSFSYDASAGKDSGVVEIPDVMDVTAYSRTSPSSVVVDGVAVPSNEYSYDSSARTLTIESMAAGRHDVIIRYGS</sequence>
<dbReference type="Gene3D" id="2.70.98.70">
    <property type="match status" value="1"/>
</dbReference>
<evidence type="ECO:0000256" key="1">
    <source>
        <dbReference type="ARBA" id="ARBA00004196"/>
    </source>
</evidence>
<dbReference type="Pfam" id="PF07940">
    <property type="entry name" value="Hepar_II_III_C"/>
    <property type="match status" value="1"/>
</dbReference>
<keyword evidence="5" id="KW-1185">Reference proteome</keyword>